<dbReference type="InterPro" id="IPR002347">
    <property type="entry name" value="SDR_fam"/>
</dbReference>
<reference evidence="4" key="1">
    <citation type="submission" date="2022-06" db="EMBL/GenBank/DDBJ databases">
        <title>Sphingomonas sp. nov. isolated from rhizosphere soil of tomato.</title>
        <authorList>
            <person name="Dong H."/>
            <person name="Gao R."/>
        </authorList>
    </citation>
    <scope>NUCLEOTIDE SEQUENCE</scope>
    <source>
        <strain evidence="4">MMSM24</strain>
    </source>
</reference>
<dbReference type="PRINTS" id="PR00080">
    <property type="entry name" value="SDRFAMILY"/>
</dbReference>
<dbReference type="EMBL" id="JANFAV010000026">
    <property type="protein sequence ID" value="MCW6537606.1"/>
    <property type="molecule type" value="Genomic_DNA"/>
</dbReference>
<evidence type="ECO:0000313" key="4">
    <source>
        <dbReference type="EMBL" id="MCW6537606.1"/>
    </source>
</evidence>
<keyword evidence="5" id="KW-1185">Reference proteome</keyword>
<dbReference type="PROSITE" id="PS00061">
    <property type="entry name" value="ADH_SHORT"/>
    <property type="match status" value="1"/>
</dbReference>
<dbReference type="Proteomes" id="UP001165565">
    <property type="component" value="Unassembled WGS sequence"/>
</dbReference>
<protein>
    <submittedName>
        <fullName evidence="4">SDR family NAD(P)-dependent oxidoreductase</fullName>
    </submittedName>
</protein>
<dbReference type="FunFam" id="3.40.50.720:FF:000084">
    <property type="entry name" value="Short-chain dehydrogenase reductase"/>
    <property type="match status" value="1"/>
</dbReference>
<organism evidence="4 5">
    <name type="scientific">Sphingomonas lycopersici</name>
    <dbReference type="NCBI Taxonomy" id="2951807"/>
    <lineage>
        <taxon>Bacteria</taxon>
        <taxon>Pseudomonadati</taxon>
        <taxon>Pseudomonadota</taxon>
        <taxon>Alphaproteobacteria</taxon>
        <taxon>Sphingomonadales</taxon>
        <taxon>Sphingomonadaceae</taxon>
        <taxon>Sphingomonas</taxon>
    </lineage>
</organism>
<comment type="similarity">
    <text evidence="1 2">Belongs to the short-chain dehydrogenases/reductases (SDR) family.</text>
</comment>
<dbReference type="SMART" id="SM00822">
    <property type="entry name" value="PKS_KR"/>
    <property type="match status" value="1"/>
</dbReference>
<sequence>MAKRLAGKTALVTGASRGIGRAIAQRLASEGATVVVVARSVDASAGNPGTLNETVALIEANGGRAIPIACDLEQQDQCERLIERASEAAGPIDILVNNAGLAEYVPLADMPIDLFDRTMMHYLRAPFILIQHAIPQMKARGAGWIVNIGSVTAQPPIKPYNVFDTDVGSTVYAAAKAAVNRFTQGAAAELLASNIAVNMVGPSTAIVTPGAARYIPEDYPGENVAYLAHTVVEMCHLPAAERTGLVTHSMHFPAAHKLDVVDLDGVTPLPPAEIPAWSHPAVNPSGE</sequence>
<dbReference type="InterPro" id="IPR050259">
    <property type="entry name" value="SDR"/>
</dbReference>
<dbReference type="InterPro" id="IPR057326">
    <property type="entry name" value="KR_dom"/>
</dbReference>
<feature type="domain" description="Ketoreductase" evidence="3">
    <location>
        <begin position="8"/>
        <end position="203"/>
    </location>
</feature>
<evidence type="ECO:0000256" key="1">
    <source>
        <dbReference type="ARBA" id="ARBA00006484"/>
    </source>
</evidence>
<proteinExistence type="inferred from homology"/>
<gene>
    <name evidence="4" type="ORF">NEE01_22755</name>
</gene>
<accession>A0AA42CWA8</accession>
<name>A0AA42CWA8_9SPHN</name>
<dbReference type="Gene3D" id="3.40.50.720">
    <property type="entry name" value="NAD(P)-binding Rossmann-like Domain"/>
    <property type="match status" value="1"/>
</dbReference>
<dbReference type="AlphaFoldDB" id="A0AA42CWA8"/>
<evidence type="ECO:0000256" key="2">
    <source>
        <dbReference type="RuleBase" id="RU000363"/>
    </source>
</evidence>
<evidence type="ECO:0000259" key="3">
    <source>
        <dbReference type="SMART" id="SM00822"/>
    </source>
</evidence>
<dbReference type="SUPFAM" id="SSF51735">
    <property type="entry name" value="NAD(P)-binding Rossmann-fold domains"/>
    <property type="match status" value="1"/>
</dbReference>
<dbReference type="Pfam" id="PF00106">
    <property type="entry name" value="adh_short"/>
    <property type="match status" value="1"/>
</dbReference>
<dbReference type="RefSeq" id="WP_265271743.1">
    <property type="nucleotide sequence ID" value="NZ_JANFAV010000026.1"/>
</dbReference>
<comment type="caution">
    <text evidence="4">The sequence shown here is derived from an EMBL/GenBank/DDBJ whole genome shotgun (WGS) entry which is preliminary data.</text>
</comment>
<dbReference type="PANTHER" id="PTHR42879">
    <property type="entry name" value="3-OXOACYL-(ACYL-CARRIER-PROTEIN) REDUCTASE"/>
    <property type="match status" value="1"/>
</dbReference>
<dbReference type="PANTHER" id="PTHR42879:SF2">
    <property type="entry name" value="3-OXOACYL-[ACYL-CARRIER-PROTEIN] REDUCTASE FABG"/>
    <property type="match status" value="1"/>
</dbReference>
<dbReference type="InterPro" id="IPR036291">
    <property type="entry name" value="NAD(P)-bd_dom_sf"/>
</dbReference>
<dbReference type="InterPro" id="IPR020904">
    <property type="entry name" value="Sc_DH/Rdtase_CS"/>
</dbReference>
<dbReference type="PRINTS" id="PR00081">
    <property type="entry name" value="GDHRDH"/>
</dbReference>
<dbReference type="GO" id="GO:0032787">
    <property type="term" value="P:monocarboxylic acid metabolic process"/>
    <property type="evidence" value="ECO:0007669"/>
    <property type="project" value="UniProtKB-ARBA"/>
</dbReference>
<evidence type="ECO:0000313" key="5">
    <source>
        <dbReference type="Proteomes" id="UP001165565"/>
    </source>
</evidence>